<dbReference type="Proteomes" id="UP001174909">
    <property type="component" value="Unassembled WGS sequence"/>
</dbReference>
<reference evidence="2" key="1">
    <citation type="submission" date="2023-03" db="EMBL/GenBank/DDBJ databases">
        <authorList>
            <person name="Steffen K."/>
            <person name="Cardenas P."/>
        </authorList>
    </citation>
    <scope>NUCLEOTIDE SEQUENCE</scope>
</reference>
<dbReference type="InterPro" id="IPR038071">
    <property type="entry name" value="UROD/MetE-like_sf"/>
</dbReference>
<dbReference type="PANTHER" id="PTHR43844">
    <property type="entry name" value="METHIONINE SYNTHASE"/>
    <property type="match status" value="1"/>
</dbReference>
<dbReference type="GO" id="GO:0003871">
    <property type="term" value="F:5-methyltetrahydropteroyltriglutamate-homocysteine S-methyltransferase activity"/>
    <property type="evidence" value="ECO:0007669"/>
    <property type="project" value="InterPro"/>
</dbReference>
<proteinExistence type="predicted"/>
<organism evidence="2 3">
    <name type="scientific">Geodia barretti</name>
    <name type="common">Barrett's horny sponge</name>
    <dbReference type="NCBI Taxonomy" id="519541"/>
    <lineage>
        <taxon>Eukaryota</taxon>
        <taxon>Metazoa</taxon>
        <taxon>Porifera</taxon>
        <taxon>Demospongiae</taxon>
        <taxon>Heteroscleromorpha</taxon>
        <taxon>Tetractinellida</taxon>
        <taxon>Astrophorina</taxon>
        <taxon>Geodiidae</taxon>
        <taxon>Geodia</taxon>
    </lineage>
</organism>
<dbReference type="AlphaFoldDB" id="A0AA35X0H8"/>
<keyword evidence="3" id="KW-1185">Reference proteome</keyword>
<dbReference type="EMBL" id="CASHTH010002658">
    <property type="protein sequence ID" value="CAI8033312.1"/>
    <property type="molecule type" value="Genomic_DNA"/>
</dbReference>
<comment type="caution">
    <text evidence="2">The sequence shown here is derived from an EMBL/GenBank/DDBJ whole genome shotgun (WGS) entry which is preliminary data.</text>
</comment>
<evidence type="ECO:0000313" key="2">
    <source>
        <dbReference type="EMBL" id="CAI8033312.1"/>
    </source>
</evidence>
<dbReference type="GO" id="GO:0009086">
    <property type="term" value="P:methionine biosynthetic process"/>
    <property type="evidence" value="ECO:0007669"/>
    <property type="project" value="InterPro"/>
</dbReference>
<dbReference type="Pfam" id="PF01717">
    <property type="entry name" value="Meth_synt_2"/>
    <property type="match status" value="1"/>
</dbReference>
<dbReference type="Gene3D" id="3.20.20.210">
    <property type="match status" value="1"/>
</dbReference>
<accession>A0AA35X0H8</accession>
<name>A0AA35X0H8_GEOBA</name>
<dbReference type="InterPro" id="IPR002629">
    <property type="entry name" value="Met_Synth_C/arc"/>
</dbReference>
<feature type="domain" description="Cobalamin-independent methionine synthase MetE C-terminal/archaeal" evidence="1">
    <location>
        <begin position="2"/>
        <end position="173"/>
    </location>
</feature>
<dbReference type="GO" id="GO:0008270">
    <property type="term" value="F:zinc ion binding"/>
    <property type="evidence" value="ECO:0007669"/>
    <property type="project" value="InterPro"/>
</dbReference>
<evidence type="ECO:0000259" key="1">
    <source>
        <dbReference type="Pfam" id="PF01717"/>
    </source>
</evidence>
<evidence type="ECO:0000313" key="3">
    <source>
        <dbReference type="Proteomes" id="UP001174909"/>
    </source>
</evidence>
<gene>
    <name evidence="2" type="ORF">GBAR_LOCUS18791</name>
</gene>
<protein>
    <submittedName>
        <fullName evidence="2">Uncharacterized protein YxjG</fullName>
    </submittedName>
</protein>
<dbReference type="PANTHER" id="PTHR43844:SF1">
    <property type="entry name" value="METHIONINE SYNTHASE"/>
    <property type="match status" value="1"/>
</dbReference>
<sequence>MLQREVQALLDEGVTYIQLDSLRYVIELADVRRRQQMLQAGEDLDQALENTIAADNATLRNARRPSVTIAMHMCRGNNRSAWRSEGGYDVVAERAFASLDVDRFLLEYDTERAGGFEPLRFMPSDKVVVLGLISSKNPQLESQDQLLRRIDEAAKYVPIENLALSPQCGFASTAPGNMLSPEEQKRKLELVVDTARKVWG</sequence>
<dbReference type="SUPFAM" id="SSF51726">
    <property type="entry name" value="UROD/MetE-like"/>
    <property type="match status" value="1"/>
</dbReference>